<comment type="caution">
    <text evidence="6">The sequence shown here is derived from an EMBL/GenBank/DDBJ whole genome shotgun (WGS) entry which is preliminary data.</text>
</comment>
<dbReference type="Gene3D" id="3.40.630.30">
    <property type="match status" value="2"/>
</dbReference>
<reference evidence="6 7" key="1">
    <citation type="submission" date="2019-12" db="EMBL/GenBank/DDBJ databases">
        <title>Nesterenkonia muleiensis sp. nov., a novel actinobacterium isolated from sap of Populus euphratica.</title>
        <authorList>
            <person name="Wang R."/>
        </authorList>
    </citation>
    <scope>NUCLEOTIDE SEQUENCE [LARGE SCALE GENOMIC DNA]</scope>
    <source>
        <strain evidence="6 7">F10</strain>
    </source>
</reference>
<feature type="active site" description="Proton acceptor; via carboxylate" evidence="4">
    <location>
        <position position="460"/>
    </location>
</feature>
<dbReference type="SUPFAM" id="SSF55718">
    <property type="entry name" value="SCP-like"/>
    <property type="match status" value="1"/>
</dbReference>
<comment type="similarity">
    <text evidence="1 4">Belongs to the acetyltransferase Eis family.</text>
</comment>
<evidence type="ECO:0000313" key="7">
    <source>
        <dbReference type="Proteomes" id="UP000460157"/>
    </source>
</evidence>
<dbReference type="Pfam" id="PF13530">
    <property type="entry name" value="SCP2_2"/>
    <property type="match status" value="1"/>
</dbReference>
<protein>
    <submittedName>
        <fullName evidence="6">GNAT family N-acetyltransferase</fullName>
    </submittedName>
</protein>
<sequence>MSTDYSPKTPQIAPLAEGLVSRSFPAALTAEGDPEPETQAFVRTVGYNFYDDRKPEEHVRRSVTASAADGRQLHGVYLDPGFASLEPWGDMYEKIGFDSQHPVGTFVDYDKTLNAGGAEPIPARLITGVGVSPSFRRRGILKHLMTAGLARAVQDGLPLAALTASEGSIYGRFGFGPATREASVELDLRPGAEGFSLRTLPTGRVLVIDPSRARETFEEVFAAFHTRTRGSVDRQERYYRHESGEWSAEDLSTEDKKLRGAVHVREDGTVGGYVVYQFEGWENEPTTMRVHSLVAADPTSSVELWRFIADLDIVHRATYRTAPVEEPLMHALTTPRTRKVTELGDMLWVRILNPVTALEARAWSAEGEFSLSLTDPQGIAAGTFTVSVSGGMAQVTSTESTTTPQHFHLDVEALSSLYLGDVSVLTMRDAGRITAEEEADWGALAATFDSPTKPYCATHF</sequence>
<comment type="subunit">
    <text evidence="4">Homohexamer; trimer of dimers.</text>
</comment>
<proteinExistence type="inferred from homology"/>
<evidence type="ECO:0000313" key="6">
    <source>
        <dbReference type="EMBL" id="MVT25371.1"/>
    </source>
</evidence>
<dbReference type="OrthoDB" id="8399956at2"/>
<dbReference type="PANTHER" id="PTHR37817:SF1">
    <property type="entry name" value="N-ACETYLTRANSFERASE EIS"/>
    <property type="match status" value="1"/>
</dbReference>
<accession>A0A7K1UH15</accession>
<dbReference type="HAMAP" id="MF_01812">
    <property type="entry name" value="Eis"/>
    <property type="match status" value="1"/>
</dbReference>
<gene>
    <name evidence="6" type="ORF">GNZ21_03170</name>
</gene>
<dbReference type="InterPro" id="IPR022902">
    <property type="entry name" value="NAcTrfase_Eis"/>
</dbReference>
<evidence type="ECO:0000256" key="3">
    <source>
        <dbReference type="ARBA" id="ARBA00023315"/>
    </source>
</evidence>
<dbReference type="AlphaFoldDB" id="A0A7K1UH15"/>
<feature type="active site" description="Proton donor" evidence="4">
    <location>
        <position position="170"/>
    </location>
</feature>
<organism evidence="6 7">
    <name type="scientific">Nesterenkonia alkaliphila</name>
    <dbReference type="NCBI Taxonomy" id="1463631"/>
    <lineage>
        <taxon>Bacteria</taxon>
        <taxon>Bacillati</taxon>
        <taxon>Actinomycetota</taxon>
        <taxon>Actinomycetes</taxon>
        <taxon>Micrococcales</taxon>
        <taxon>Micrococcaceae</taxon>
        <taxon>Nesterenkonia</taxon>
    </lineage>
</organism>
<evidence type="ECO:0000259" key="5">
    <source>
        <dbReference type="PROSITE" id="PS51186"/>
    </source>
</evidence>
<dbReference type="InterPro" id="IPR036527">
    <property type="entry name" value="SCP2_sterol-bd_dom_sf"/>
</dbReference>
<feature type="domain" description="N-acetyltransferase" evidence="5">
    <location>
        <begin position="57"/>
        <end position="202"/>
    </location>
</feature>
<dbReference type="Pfam" id="PF13527">
    <property type="entry name" value="Acetyltransf_9"/>
    <property type="match status" value="1"/>
</dbReference>
<dbReference type="Gene3D" id="3.30.1050.10">
    <property type="entry name" value="SCP2 sterol-binding domain"/>
    <property type="match status" value="1"/>
</dbReference>
<name>A0A7K1UH15_9MICC</name>
<dbReference type="Proteomes" id="UP000460157">
    <property type="component" value="Unassembled WGS sequence"/>
</dbReference>
<keyword evidence="3 4" id="KW-0012">Acyltransferase</keyword>
<dbReference type="GO" id="GO:0034069">
    <property type="term" value="F:aminoglycoside N-acetyltransferase activity"/>
    <property type="evidence" value="ECO:0007669"/>
    <property type="project" value="TreeGrafter"/>
</dbReference>
<evidence type="ECO:0000256" key="2">
    <source>
        <dbReference type="ARBA" id="ARBA00022679"/>
    </source>
</evidence>
<dbReference type="CDD" id="cd04301">
    <property type="entry name" value="NAT_SF"/>
    <property type="match status" value="1"/>
</dbReference>
<dbReference type="PANTHER" id="PTHR37817">
    <property type="entry name" value="N-ACETYLTRANSFERASE EIS"/>
    <property type="match status" value="1"/>
</dbReference>
<evidence type="ECO:0000256" key="1">
    <source>
        <dbReference type="ARBA" id="ARBA00009213"/>
    </source>
</evidence>
<keyword evidence="2 4" id="KW-0808">Transferase</keyword>
<dbReference type="EMBL" id="WRPM01000022">
    <property type="protein sequence ID" value="MVT25371.1"/>
    <property type="molecule type" value="Genomic_DNA"/>
</dbReference>
<dbReference type="InterPro" id="IPR000182">
    <property type="entry name" value="GNAT_dom"/>
</dbReference>
<dbReference type="InterPro" id="IPR051554">
    <property type="entry name" value="Acetyltransferase_Eis"/>
</dbReference>
<dbReference type="RefSeq" id="WP_157321255.1">
    <property type="nucleotide sequence ID" value="NZ_BMFX01000022.1"/>
</dbReference>
<evidence type="ECO:0000256" key="4">
    <source>
        <dbReference type="HAMAP-Rule" id="MF_01812"/>
    </source>
</evidence>
<dbReference type="InterPro" id="IPR025559">
    <property type="entry name" value="Eis_dom"/>
</dbReference>
<dbReference type="PROSITE" id="PS51186">
    <property type="entry name" value="GNAT"/>
    <property type="match status" value="1"/>
</dbReference>
<feature type="binding site" evidence="4">
    <location>
        <begin position="129"/>
        <end position="131"/>
    </location>
    <ligand>
        <name>acetyl-CoA</name>
        <dbReference type="ChEBI" id="CHEBI:57288"/>
    </ligand>
</feature>
<dbReference type="SUPFAM" id="SSF55729">
    <property type="entry name" value="Acyl-CoA N-acyltransferases (Nat)"/>
    <property type="match status" value="1"/>
</dbReference>
<keyword evidence="7" id="KW-1185">Reference proteome</keyword>
<feature type="binding site" evidence="4">
    <location>
        <begin position="165"/>
        <end position="166"/>
    </location>
    <ligand>
        <name>acetyl-CoA</name>
        <dbReference type="ChEBI" id="CHEBI:57288"/>
    </ligand>
</feature>
<dbReference type="InterPro" id="IPR016181">
    <property type="entry name" value="Acyl_CoA_acyltransferase"/>
</dbReference>
<dbReference type="GO" id="GO:0030649">
    <property type="term" value="P:aminoglycoside antibiotic catabolic process"/>
    <property type="evidence" value="ECO:0007669"/>
    <property type="project" value="TreeGrafter"/>
</dbReference>
<dbReference type="InterPro" id="IPR041380">
    <property type="entry name" value="Acetyltransf_17"/>
</dbReference>
<feature type="binding site" evidence="4">
    <location>
        <begin position="137"/>
        <end position="142"/>
    </location>
    <ligand>
        <name>acetyl-CoA</name>
        <dbReference type="ChEBI" id="CHEBI:57288"/>
    </ligand>
</feature>
<dbReference type="Pfam" id="PF17668">
    <property type="entry name" value="Acetyltransf_17"/>
    <property type="match status" value="1"/>
</dbReference>